<dbReference type="OrthoDB" id="26681at2759"/>
<sequence length="88" mass="9410">MPSSVSVPRGPGEEQQRTGVLPDPSVPVRNIQMKFSVLVGLVQVGQVGDRDLVDTVLNLDYWALESAWAVPIGSAGSPLAEEHDGRET</sequence>
<accession>A0A9Q0DPJ2</accession>
<evidence type="ECO:0000256" key="1">
    <source>
        <dbReference type="SAM" id="MobiDB-lite"/>
    </source>
</evidence>
<keyword evidence="3" id="KW-1185">Reference proteome</keyword>
<protein>
    <submittedName>
        <fullName evidence="2">Uncharacterized protein</fullName>
    </submittedName>
</protein>
<feature type="region of interest" description="Disordered" evidence="1">
    <location>
        <begin position="1"/>
        <end position="25"/>
    </location>
</feature>
<reference evidence="2" key="1">
    <citation type="submission" date="2022-07" db="EMBL/GenBank/DDBJ databases">
        <title>Chromosome-level genome of Muraenolepis orangiensis.</title>
        <authorList>
            <person name="Kim J."/>
        </authorList>
    </citation>
    <scope>NUCLEOTIDE SEQUENCE</scope>
    <source>
        <strain evidence="2">KU_S4_2022</strain>
        <tissue evidence="2">Muscle</tissue>
    </source>
</reference>
<name>A0A9Q0DPJ2_9TELE</name>
<evidence type="ECO:0000313" key="3">
    <source>
        <dbReference type="Proteomes" id="UP001148018"/>
    </source>
</evidence>
<comment type="caution">
    <text evidence="2">The sequence shown here is derived from an EMBL/GenBank/DDBJ whole genome shotgun (WGS) entry which is preliminary data.</text>
</comment>
<dbReference type="EMBL" id="JANIIK010000114">
    <property type="protein sequence ID" value="KAJ3590297.1"/>
    <property type="molecule type" value="Genomic_DNA"/>
</dbReference>
<proteinExistence type="predicted"/>
<evidence type="ECO:0000313" key="2">
    <source>
        <dbReference type="EMBL" id="KAJ3590297.1"/>
    </source>
</evidence>
<gene>
    <name evidence="2" type="ORF">NHX12_008250</name>
</gene>
<dbReference type="Proteomes" id="UP001148018">
    <property type="component" value="Unassembled WGS sequence"/>
</dbReference>
<dbReference type="AlphaFoldDB" id="A0A9Q0DPJ2"/>
<organism evidence="2 3">
    <name type="scientific">Muraenolepis orangiensis</name>
    <name type="common">Patagonian moray cod</name>
    <dbReference type="NCBI Taxonomy" id="630683"/>
    <lineage>
        <taxon>Eukaryota</taxon>
        <taxon>Metazoa</taxon>
        <taxon>Chordata</taxon>
        <taxon>Craniata</taxon>
        <taxon>Vertebrata</taxon>
        <taxon>Euteleostomi</taxon>
        <taxon>Actinopterygii</taxon>
        <taxon>Neopterygii</taxon>
        <taxon>Teleostei</taxon>
        <taxon>Neoteleostei</taxon>
        <taxon>Acanthomorphata</taxon>
        <taxon>Zeiogadaria</taxon>
        <taxon>Gadariae</taxon>
        <taxon>Gadiformes</taxon>
        <taxon>Muraenolepidoidei</taxon>
        <taxon>Muraenolepididae</taxon>
        <taxon>Muraenolepis</taxon>
    </lineage>
</organism>